<evidence type="ECO:0008006" key="4">
    <source>
        <dbReference type="Google" id="ProtNLM"/>
    </source>
</evidence>
<dbReference type="EMBL" id="JAHRWL010000001">
    <property type="protein sequence ID" value="MBV2359818.1"/>
    <property type="molecule type" value="Genomic_DNA"/>
</dbReference>
<evidence type="ECO:0000256" key="1">
    <source>
        <dbReference type="SAM" id="SignalP"/>
    </source>
</evidence>
<evidence type="ECO:0000313" key="2">
    <source>
        <dbReference type="EMBL" id="MBV2359818.1"/>
    </source>
</evidence>
<name>A0ABS6N7P1_9RHOB</name>
<evidence type="ECO:0000313" key="3">
    <source>
        <dbReference type="Proteomes" id="UP001166293"/>
    </source>
</evidence>
<sequence length="73" mass="7484">MKKTLAITAIALATLTGAAQAMTQTEVSPEAQLLVPSADFSGLSNAQVATINSIVHSGDTNSEKSGQIRSILN</sequence>
<keyword evidence="1" id="KW-0732">Signal</keyword>
<reference evidence="2" key="1">
    <citation type="submission" date="2021-06" db="EMBL/GenBank/DDBJ databases">
        <title>Thalassococcus sp. CAU 1522 isolated from sea sand, Republic of Korea.</title>
        <authorList>
            <person name="Kim W."/>
        </authorList>
    </citation>
    <scope>NUCLEOTIDE SEQUENCE</scope>
    <source>
        <strain evidence="2">CAU 1522</strain>
    </source>
</reference>
<accession>A0ABS6N7P1</accession>
<protein>
    <recommendedName>
        <fullName evidence="4">YdgH/BhsA/McbA-like domain-containing protein</fullName>
    </recommendedName>
</protein>
<comment type="caution">
    <text evidence="2">The sequence shown here is derived from an EMBL/GenBank/DDBJ whole genome shotgun (WGS) entry which is preliminary data.</text>
</comment>
<dbReference type="Proteomes" id="UP001166293">
    <property type="component" value="Unassembled WGS sequence"/>
</dbReference>
<feature type="chain" id="PRO_5047173286" description="YdgH/BhsA/McbA-like domain-containing protein" evidence="1">
    <location>
        <begin position="22"/>
        <end position="73"/>
    </location>
</feature>
<keyword evidence="3" id="KW-1185">Reference proteome</keyword>
<gene>
    <name evidence="2" type="ORF">KUH32_08530</name>
</gene>
<organism evidence="2 3">
    <name type="scientific">Thalassococcus arenae</name>
    <dbReference type="NCBI Taxonomy" id="2851652"/>
    <lineage>
        <taxon>Bacteria</taxon>
        <taxon>Pseudomonadati</taxon>
        <taxon>Pseudomonadota</taxon>
        <taxon>Alphaproteobacteria</taxon>
        <taxon>Rhodobacterales</taxon>
        <taxon>Roseobacteraceae</taxon>
        <taxon>Thalassococcus</taxon>
    </lineage>
</organism>
<feature type="signal peptide" evidence="1">
    <location>
        <begin position="1"/>
        <end position="21"/>
    </location>
</feature>
<dbReference type="RefSeq" id="WP_217777612.1">
    <property type="nucleotide sequence ID" value="NZ_JAHRWL010000001.1"/>
</dbReference>
<proteinExistence type="predicted"/>